<gene>
    <name evidence="2" type="ORF">GCM10009754_55880</name>
</gene>
<dbReference type="Pfam" id="PF01261">
    <property type="entry name" value="AP_endonuc_2"/>
    <property type="match status" value="1"/>
</dbReference>
<sequence length="286" mass="31312">MHGDELPLAGIGDEAGQSLADQLEALRALGWRHLELRTVDGLALSDLDRARARAVADTVLDAGVTVVCLDSRIGNWSNPIDTPFAGDLAELDTLLEWCARLGTRYVRIMSYPDAGLTEPEWRHRVFDRVGRLTERAERAGIVLLHENCSGWAGSSAERMTRLLDEIDSPSLRLLFDTGNGVAHGYVAYDLLAEIADRVEHVHVKDAVTTVAGVRYTLPGDGQSSVADCLGLLLATGYCGALSLEPHLAVVPHTGARDDRCARERFVAAGKRLRRLVDRELLDRVTW</sequence>
<dbReference type="InterPro" id="IPR050312">
    <property type="entry name" value="IolE/XylAMocC-like"/>
</dbReference>
<dbReference type="RefSeq" id="WP_344425146.1">
    <property type="nucleotide sequence ID" value="NZ_BAAANN010000024.1"/>
</dbReference>
<dbReference type="InterPro" id="IPR013022">
    <property type="entry name" value="Xyl_isomerase-like_TIM-brl"/>
</dbReference>
<protein>
    <recommendedName>
        <fullName evidence="1">Xylose isomerase-like TIM barrel domain-containing protein</fullName>
    </recommendedName>
</protein>
<dbReference type="InterPro" id="IPR036237">
    <property type="entry name" value="Xyl_isomerase-like_sf"/>
</dbReference>
<keyword evidence="3" id="KW-1185">Reference proteome</keyword>
<name>A0ABN2RS94_9PSEU</name>
<dbReference type="SUPFAM" id="SSF51658">
    <property type="entry name" value="Xylose isomerase-like"/>
    <property type="match status" value="1"/>
</dbReference>
<comment type="caution">
    <text evidence="2">The sequence shown here is derived from an EMBL/GenBank/DDBJ whole genome shotgun (WGS) entry which is preliminary data.</text>
</comment>
<evidence type="ECO:0000313" key="3">
    <source>
        <dbReference type="Proteomes" id="UP001501116"/>
    </source>
</evidence>
<dbReference type="EMBL" id="BAAANN010000024">
    <property type="protein sequence ID" value="GAA1973725.1"/>
    <property type="molecule type" value="Genomic_DNA"/>
</dbReference>
<evidence type="ECO:0000259" key="1">
    <source>
        <dbReference type="Pfam" id="PF01261"/>
    </source>
</evidence>
<feature type="domain" description="Xylose isomerase-like TIM barrel" evidence="1">
    <location>
        <begin position="23"/>
        <end position="246"/>
    </location>
</feature>
<dbReference type="Gene3D" id="3.20.20.150">
    <property type="entry name" value="Divalent-metal-dependent TIM barrel enzymes"/>
    <property type="match status" value="1"/>
</dbReference>
<evidence type="ECO:0000313" key="2">
    <source>
        <dbReference type="EMBL" id="GAA1973725.1"/>
    </source>
</evidence>
<proteinExistence type="predicted"/>
<dbReference type="PANTHER" id="PTHR12110">
    <property type="entry name" value="HYDROXYPYRUVATE ISOMERASE"/>
    <property type="match status" value="1"/>
</dbReference>
<dbReference type="Proteomes" id="UP001501116">
    <property type="component" value="Unassembled WGS sequence"/>
</dbReference>
<organism evidence="2 3">
    <name type="scientific">Amycolatopsis minnesotensis</name>
    <dbReference type="NCBI Taxonomy" id="337894"/>
    <lineage>
        <taxon>Bacteria</taxon>
        <taxon>Bacillati</taxon>
        <taxon>Actinomycetota</taxon>
        <taxon>Actinomycetes</taxon>
        <taxon>Pseudonocardiales</taxon>
        <taxon>Pseudonocardiaceae</taxon>
        <taxon>Amycolatopsis</taxon>
    </lineage>
</organism>
<reference evidence="2 3" key="1">
    <citation type="journal article" date="2019" name="Int. J. Syst. Evol. Microbiol.">
        <title>The Global Catalogue of Microorganisms (GCM) 10K type strain sequencing project: providing services to taxonomists for standard genome sequencing and annotation.</title>
        <authorList>
            <consortium name="The Broad Institute Genomics Platform"/>
            <consortium name="The Broad Institute Genome Sequencing Center for Infectious Disease"/>
            <person name="Wu L."/>
            <person name="Ma J."/>
        </authorList>
    </citation>
    <scope>NUCLEOTIDE SEQUENCE [LARGE SCALE GENOMIC DNA]</scope>
    <source>
        <strain evidence="2 3">JCM 14545</strain>
    </source>
</reference>
<accession>A0ABN2RS94</accession>